<dbReference type="RefSeq" id="WP_310175892.1">
    <property type="nucleotide sequence ID" value="NZ_BAABHE010000002.1"/>
</dbReference>
<comment type="caution">
    <text evidence="2">The sequence shown here is derived from an EMBL/GenBank/DDBJ whole genome shotgun (WGS) entry which is preliminary data.</text>
</comment>
<dbReference type="Proteomes" id="UP001183794">
    <property type="component" value="Unassembled WGS sequence"/>
</dbReference>
<evidence type="ECO:0000256" key="1">
    <source>
        <dbReference type="SAM" id="MobiDB-lite"/>
    </source>
</evidence>
<dbReference type="EMBL" id="JAVDYJ010000001">
    <property type="protein sequence ID" value="MDR7348039.1"/>
    <property type="molecule type" value="Genomic_DNA"/>
</dbReference>
<proteinExistence type="predicted"/>
<feature type="compositionally biased region" description="Basic and acidic residues" evidence="1">
    <location>
        <begin position="1"/>
        <end position="10"/>
    </location>
</feature>
<evidence type="ECO:0000313" key="3">
    <source>
        <dbReference type="Proteomes" id="UP001183794"/>
    </source>
</evidence>
<evidence type="ECO:0000313" key="2">
    <source>
        <dbReference type="EMBL" id="MDR7348039.1"/>
    </source>
</evidence>
<reference evidence="2 3" key="1">
    <citation type="submission" date="2023-07" db="EMBL/GenBank/DDBJ databases">
        <title>Sequencing the genomes of 1000 actinobacteria strains.</title>
        <authorList>
            <person name="Klenk H.-P."/>
        </authorList>
    </citation>
    <scope>NUCLEOTIDE SEQUENCE [LARGE SCALE GENOMIC DNA]</scope>
    <source>
        <strain evidence="2 3">DSM 22966</strain>
    </source>
</reference>
<organism evidence="2 3">
    <name type="scientific">Enteractinococcus fodinae</name>
    <dbReference type="NCBI Taxonomy" id="684663"/>
    <lineage>
        <taxon>Bacteria</taxon>
        <taxon>Bacillati</taxon>
        <taxon>Actinomycetota</taxon>
        <taxon>Actinomycetes</taxon>
        <taxon>Micrococcales</taxon>
        <taxon>Micrococcaceae</taxon>
    </lineage>
</organism>
<accession>A0ABU2B6N3</accession>
<gene>
    <name evidence="2" type="ORF">J2S62_002296</name>
</gene>
<name>A0ABU2B6N3_9MICC</name>
<sequence length="92" mass="10396">MGHQHDRADEPPEQCPEPDNHHHDDVDELGELEGDESLETKVEQPGEEPFGFYRIGLGAALWSARAGLWLATGWLGWGSQEPECEYKSCAYW</sequence>
<feature type="region of interest" description="Disordered" evidence="1">
    <location>
        <begin position="1"/>
        <end position="27"/>
    </location>
</feature>
<keyword evidence="3" id="KW-1185">Reference proteome</keyword>
<protein>
    <submittedName>
        <fullName evidence="2">Uncharacterized protein</fullName>
    </submittedName>
</protein>